<dbReference type="Proteomes" id="UP000242188">
    <property type="component" value="Unassembled WGS sequence"/>
</dbReference>
<evidence type="ECO:0000256" key="2">
    <source>
        <dbReference type="ARBA" id="ARBA00010988"/>
    </source>
</evidence>
<dbReference type="OrthoDB" id="5917823at2759"/>
<evidence type="ECO:0000256" key="3">
    <source>
        <dbReference type="ARBA" id="ARBA00022475"/>
    </source>
</evidence>
<comment type="function">
    <text evidence="6">May act as a scaffolding protein within caveolar membranes. Interacts directly with G-protein alpha subunits and can functionally regulate their activity.</text>
</comment>
<dbReference type="GO" id="GO:0070836">
    <property type="term" value="P:caveola assembly"/>
    <property type="evidence" value="ECO:0007669"/>
    <property type="project" value="InterPro"/>
</dbReference>
<dbReference type="Pfam" id="PF01146">
    <property type="entry name" value="Caveolin"/>
    <property type="match status" value="1"/>
</dbReference>
<accession>A0A210PEW9</accession>
<dbReference type="PANTHER" id="PTHR10844">
    <property type="entry name" value="CAVEOLIN"/>
    <property type="match status" value="1"/>
</dbReference>
<evidence type="ECO:0000313" key="7">
    <source>
        <dbReference type="EMBL" id="OWF35038.1"/>
    </source>
</evidence>
<proteinExistence type="inferred from homology"/>
<keyword evidence="3 6" id="KW-1003">Cell membrane</keyword>
<dbReference type="GO" id="GO:0060090">
    <property type="term" value="F:molecular adaptor activity"/>
    <property type="evidence" value="ECO:0007669"/>
    <property type="project" value="TreeGrafter"/>
</dbReference>
<keyword evidence="4 6" id="KW-0333">Golgi apparatus</keyword>
<dbReference type="AlphaFoldDB" id="A0A210PEW9"/>
<evidence type="ECO:0000313" key="8">
    <source>
        <dbReference type="Proteomes" id="UP000242188"/>
    </source>
</evidence>
<reference evidence="7 8" key="1">
    <citation type="journal article" date="2017" name="Nat. Ecol. Evol.">
        <title>Scallop genome provides insights into evolution of bilaterian karyotype and development.</title>
        <authorList>
            <person name="Wang S."/>
            <person name="Zhang J."/>
            <person name="Jiao W."/>
            <person name="Li J."/>
            <person name="Xun X."/>
            <person name="Sun Y."/>
            <person name="Guo X."/>
            <person name="Huan P."/>
            <person name="Dong B."/>
            <person name="Zhang L."/>
            <person name="Hu X."/>
            <person name="Sun X."/>
            <person name="Wang J."/>
            <person name="Zhao C."/>
            <person name="Wang Y."/>
            <person name="Wang D."/>
            <person name="Huang X."/>
            <person name="Wang R."/>
            <person name="Lv J."/>
            <person name="Li Y."/>
            <person name="Zhang Z."/>
            <person name="Liu B."/>
            <person name="Lu W."/>
            <person name="Hui Y."/>
            <person name="Liang J."/>
            <person name="Zhou Z."/>
            <person name="Hou R."/>
            <person name="Li X."/>
            <person name="Liu Y."/>
            <person name="Li H."/>
            <person name="Ning X."/>
            <person name="Lin Y."/>
            <person name="Zhao L."/>
            <person name="Xing Q."/>
            <person name="Dou J."/>
            <person name="Li Y."/>
            <person name="Mao J."/>
            <person name="Guo H."/>
            <person name="Dou H."/>
            <person name="Li T."/>
            <person name="Mu C."/>
            <person name="Jiang W."/>
            <person name="Fu Q."/>
            <person name="Fu X."/>
            <person name="Miao Y."/>
            <person name="Liu J."/>
            <person name="Yu Q."/>
            <person name="Li R."/>
            <person name="Liao H."/>
            <person name="Li X."/>
            <person name="Kong Y."/>
            <person name="Jiang Z."/>
            <person name="Chourrout D."/>
            <person name="Li R."/>
            <person name="Bao Z."/>
        </authorList>
    </citation>
    <scope>NUCLEOTIDE SEQUENCE [LARGE SCALE GENOMIC DNA]</scope>
    <source>
        <strain evidence="7 8">PY_sf001</strain>
    </source>
</reference>
<protein>
    <recommendedName>
        <fullName evidence="6">Caveolin</fullName>
    </recommendedName>
</protein>
<keyword evidence="8" id="KW-1185">Reference proteome</keyword>
<dbReference type="GO" id="GO:0005901">
    <property type="term" value="C:caveola"/>
    <property type="evidence" value="ECO:0007669"/>
    <property type="project" value="UniProtKB-SubCell"/>
</dbReference>
<dbReference type="PANTHER" id="PTHR10844:SF19">
    <property type="entry name" value="CAVEOLIN-2"/>
    <property type="match status" value="1"/>
</dbReference>
<evidence type="ECO:0000256" key="6">
    <source>
        <dbReference type="RuleBase" id="RU000680"/>
    </source>
</evidence>
<comment type="caution">
    <text evidence="7">The sequence shown here is derived from an EMBL/GenBank/DDBJ whole genome shotgun (WGS) entry which is preliminary data.</text>
</comment>
<sequence>MMEVDLGNRDPNDINSNVKVSFEDVLAEPDGAHSCDCVWKLSYCCFNCGKNCAYRWMTFLCGMCIALSWGCEFACIAFDQIWCVTPTLRIFSIYCGSCQKFFSIVINCCMAPVCETCGLFFSRISVNHGEGGQRC</sequence>
<evidence type="ECO:0000256" key="5">
    <source>
        <dbReference type="ARBA" id="ARBA00023136"/>
    </source>
</evidence>
<organism evidence="7 8">
    <name type="scientific">Mizuhopecten yessoensis</name>
    <name type="common">Japanese scallop</name>
    <name type="synonym">Patinopecten yessoensis</name>
    <dbReference type="NCBI Taxonomy" id="6573"/>
    <lineage>
        <taxon>Eukaryota</taxon>
        <taxon>Metazoa</taxon>
        <taxon>Spiralia</taxon>
        <taxon>Lophotrochozoa</taxon>
        <taxon>Mollusca</taxon>
        <taxon>Bivalvia</taxon>
        <taxon>Autobranchia</taxon>
        <taxon>Pteriomorphia</taxon>
        <taxon>Pectinida</taxon>
        <taxon>Pectinoidea</taxon>
        <taxon>Pectinidae</taxon>
        <taxon>Mizuhopecten</taxon>
    </lineage>
</organism>
<comment type="similarity">
    <text evidence="2 6">Belongs to the caveolin family.</text>
</comment>
<dbReference type="STRING" id="6573.A0A210PEW9"/>
<name>A0A210PEW9_MIZYE</name>
<dbReference type="InterPro" id="IPR001612">
    <property type="entry name" value="Caveolin"/>
</dbReference>
<dbReference type="GO" id="GO:0000139">
    <property type="term" value="C:Golgi membrane"/>
    <property type="evidence" value="ECO:0007669"/>
    <property type="project" value="UniProtKB-SubCell"/>
</dbReference>
<evidence type="ECO:0000256" key="1">
    <source>
        <dbReference type="ARBA" id="ARBA00004202"/>
    </source>
</evidence>
<comment type="subcellular location">
    <subcellularLocation>
        <location evidence="1 6">Cell membrane</location>
        <topology evidence="1 6">Peripheral membrane protein</topology>
    </subcellularLocation>
    <subcellularLocation>
        <location evidence="6">Golgi apparatus membrane</location>
        <topology evidence="6">Peripheral membrane protein</topology>
    </subcellularLocation>
    <subcellularLocation>
        <location evidence="6">Membrane</location>
        <location evidence="6">Caveola</location>
        <topology evidence="6">Peripheral membrane protein</topology>
    </subcellularLocation>
</comment>
<gene>
    <name evidence="7" type="ORF">KP79_PYT11361</name>
</gene>
<dbReference type="EMBL" id="NEDP02076743">
    <property type="protein sequence ID" value="OWF35038.1"/>
    <property type="molecule type" value="Genomic_DNA"/>
</dbReference>
<keyword evidence="5 6" id="KW-0472">Membrane</keyword>
<evidence type="ECO:0000256" key="4">
    <source>
        <dbReference type="ARBA" id="ARBA00023034"/>
    </source>
</evidence>